<dbReference type="InterPro" id="IPR036378">
    <property type="entry name" value="FAS1_dom_sf"/>
</dbReference>
<name>A0ABW0NE29_9BURK</name>
<sequence length="158" mass="16491">MSNRRFLLAASLLALLAGCATPSAPLSVADTLARDPQLSTLNALVQQAGLADMLRGAGPYTVFAPTNEAFAGVPAATMAELKDPARLKAVLSYHVLPARMVPADIKTVNARTANGAEVALARTGDFVTVEDALAQGHEVIASNGVVYAIDRVLMPPRR</sequence>
<dbReference type="PROSITE" id="PS51257">
    <property type="entry name" value="PROKAR_LIPOPROTEIN"/>
    <property type="match status" value="1"/>
</dbReference>
<feature type="signal peptide" evidence="1">
    <location>
        <begin position="1"/>
        <end position="22"/>
    </location>
</feature>
<evidence type="ECO:0000313" key="3">
    <source>
        <dbReference type="EMBL" id="MFC5497497.1"/>
    </source>
</evidence>
<evidence type="ECO:0000313" key="4">
    <source>
        <dbReference type="Proteomes" id="UP001596037"/>
    </source>
</evidence>
<dbReference type="RefSeq" id="WP_376849582.1">
    <property type="nucleotide sequence ID" value="NZ_JBHSMF010000006.1"/>
</dbReference>
<evidence type="ECO:0000259" key="2">
    <source>
        <dbReference type="PROSITE" id="PS50213"/>
    </source>
</evidence>
<dbReference type="SMART" id="SM00554">
    <property type="entry name" value="FAS1"/>
    <property type="match status" value="1"/>
</dbReference>
<feature type="chain" id="PRO_5046360334" evidence="1">
    <location>
        <begin position="23"/>
        <end position="158"/>
    </location>
</feature>
<dbReference type="Gene3D" id="2.30.180.10">
    <property type="entry name" value="FAS1 domain"/>
    <property type="match status" value="1"/>
</dbReference>
<dbReference type="SUPFAM" id="SSF82153">
    <property type="entry name" value="FAS1 domain"/>
    <property type="match status" value="1"/>
</dbReference>
<dbReference type="InterPro" id="IPR006311">
    <property type="entry name" value="TAT_signal"/>
</dbReference>
<dbReference type="PANTHER" id="PTHR10900">
    <property type="entry name" value="PERIOSTIN-RELATED"/>
    <property type="match status" value="1"/>
</dbReference>
<dbReference type="Pfam" id="PF02469">
    <property type="entry name" value="Fasciclin"/>
    <property type="match status" value="1"/>
</dbReference>
<gene>
    <name evidence="3" type="ORF">ACFPOE_08125</name>
</gene>
<feature type="domain" description="FAS1" evidence="2">
    <location>
        <begin position="25"/>
        <end position="153"/>
    </location>
</feature>
<dbReference type="PANTHER" id="PTHR10900:SF77">
    <property type="entry name" value="FI19380P1"/>
    <property type="match status" value="1"/>
</dbReference>
<dbReference type="PROSITE" id="PS51318">
    <property type="entry name" value="TAT"/>
    <property type="match status" value="1"/>
</dbReference>
<keyword evidence="4" id="KW-1185">Reference proteome</keyword>
<comment type="caution">
    <text evidence="3">The sequence shown here is derived from an EMBL/GenBank/DDBJ whole genome shotgun (WGS) entry which is preliminary data.</text>
</comment>
<keyword evidence="1" id="KW-0732">Signal</keyword>
<proteinExistence type="predicted"/>
<dbReference type="Proteomes" id="UP001596037">
    <property type="component" value="Unassembled WGS sequence"/>
</dbReference>
<reference evidence="4" key="1">
    <citation type="journal article" date="2019" name="Int. J. Syst. Evol. Microbiol.">
        <title>The Global Catalogue of Microorganisms (GCM) 10K type strain sequencing project: providing services to taxonomists for standard genome sequencing and annotation.</title>
        <authorList>
            <consortium name="The Broad Institute Genomics Platform"/>
            <consortium name="The Broad Institute Genome Sequencing Center for Infectious Disease"/>
            <person name="Wu L."/>
            <person name="Ma J."/>
        </authorList>
    </citation>
    <scope>NUCLEOTIDE SEQUENCE [LARGE SCALE GENOMIC DNA]</scope>
    <source>
        <strain evidence="4">CCUG 57401</strain>
    </source>
</reference>
<organism evidence="3 4">
    <name type="scientific">Caenimonas terrae</name>
    <dbReference type="NCBI Taxonomy" id="696074"/>
    <lineage>
        <taxon>Bacteria</taxon>
        <taxon>Pseudomonadati</taxon>
        <taxon>Pseudomonadota</taxon>
        <taxon>Betaproteobacteria</taxon>
        <taxon>Burkholderiales</taxon>
        <taxon>Comamonadaceae</taxon>
        <taxon>Caenimonas</taxon>
    </lineage>
</organism>
<evidence type="ECO:0000256" key="1">
    <source>
        <dbReference type="SAM" id="SignalP"/>
    </source>
</evidence>
<dbReference type="PROSITE" id="PS50213">
    <property type="entry name" value="FAS1"/>
    <property type="match status" value="1"/>
</dbReference>
<dbReference type="EMBL" id="JBHSMF010000006">
    <property type="protein sequence ID" value="MFC5497497.1"/>
    <property type="molecule type" value="Genomic_DNA"/>
</dbReference>
<dbReference type="InterPro" id="IPR000782">
    <property type="entry name" value="FAS1_domain"/>
</dbReference>
<protein>
    <submittedName>
        <fullName evidence="3">Fasciclin domain-containing protein</fullName>
    </submittedName>
</protein>
<accession>A0ABW0NE29</accession>
<dbReference type="InterPro" id="IPR050904">
    <property type="entry name" value="Adhesion/Biosynth-related"/>
</dbReference>